<dbReference type="EMBL" id="AY281353">
    <property type="protein sequence ID" value="AAP58518.1"/>
    <property type="molecule type" value="Genomic_DNA"/>
</dbReference>
<dbReference type="GO" id="GO:0017150">
    <property type="term" value="F:tRNA dihydrouridine synthase activity"/>
    <property type="evidence" value="ECO:0007669"/>
    <property type="project" value="TreeGrafter"/>
</dbReference>
<dbReference type="Pfam" id="PF01207">
    <property type="entry name" value="Dus"/>
    <property type="match status" value="1"/>
</dbReference>
<organism evidence="2">
    <name type="scientific">uncultured Acidobacteriota bacterium</name>
    <dbReference type="NCBI Taxonomy" id="171953"/>
    <lineage>
        <taxon>Bacteria</taxon>
        <taxon>Pseudomonadati</taxon>
        <taxon>Acidobacteriota</taxon>
        <taxon>environmental samples</taxon>
    </lineage>
</organism>
<dbReference type="AlphaFoldDB" id="Q7X346"/>
<dbReference type="SUPFAM" id="SSF51395">
    <property type="entry name" value="FMN-linked oxidoreductases"/>
    <property type="match status" value="1"/>
</dbReference>
<protein>
    <recommendedName>
        <fullName evidence="1">DUS-like FMN-binding domain-containing protein</fullName>
    </recommendedName>
</protein>
<dbReference type="Gene3D" id="3.20.20.70">
    <property type="entry name" value="Aldolase class I"/>
    <property type="match status" value="1"/>
</dbReference>
<dbReference type="PANTHER" id="PTHR45846:SF1">
    <property type="entry name" value="TRNA-DIHYDROURIDINE(47) SYNTHASE [NAD(P)(+)]-LIKE"/>
    <property type="match status" value="1"/>
</dbReference>
<dbReference type="InterPro" id="IPR013785">
    <property type="entry name" value="Aldolase_TIM"/>
</dbReference>
<name>Q7X346_9BACT</name>
<feature type="domain" description="DUS-like FMN-binding" evidence="1">
    <location>
        <begin position="1"/>
        <end position="252"/>
    </location>
</feature>
<dbReference type="CDD" id="cd02801">
    <property type="entry name" value="DUS_like_FMN"/>
    <property type="match status" value="1"/>
</dbReference>
<dbReference type="InterPro" id="IPR035587">
    <property type="entry name" value="DUS-like_FMN-bd"/>
</dbReference>
<evidence type="ECO:0000313" key="2">
    <source>
        <dbReference type="EMBL" id="AAP58518.1"/>
    </source>
</evidence>
<dbReference type="PANTHER" id="PTHR45846">
    <property type="entry name" value="TRNA-DIHYDROURIDINE(47) SYNTHASE [NAD(P)(+)]-LIKE"/>
    <property type="match status" value="1"/>
</dbReference>
<proteinExistence type="predicted"/>
<evidence type="ECO:0000259" key="1">
    <source>
        <dbReference type="Pfam" id="PF01207"/>
    </source>
</evidence>
<dbReference type="GO" id="GO:0003723">
    <property type="term" value="F:RNA binding"/>
    <property type="evidence" value="ECO:0007669"/>
    <property type="project" value="TreeGrafter"/>
</dbReference>
<reference evidence="2" key="1">
    <citation type="journal article" date="2003" name="Mol. Microbiol.">
        <title>Acidobacteria form a coherent but highly diverse group within the bacterial domain: evidence from environmental genomics.</title>
        <authorList>
            <person name="Quaiser A."/>
            <person name="Ochsenreiter T."/>
            <person name="Lanz C."/>
            <person name="Schuster S.C."/>
            <person name="Treusch A.H."/>
            <person name="Eck J."/>
            <person name="Schleper C."/>
        </authorList>
    </citation>
    <scope>NUCLEOTIDE SEQUENCE</scope>
</reference>
<accession>Q7X346</accession>
<sequence>MAPMTKGSNLPYRRLCVELGARITVSEMTLARRLKQKRNSEFALIRRFPGEPCFGVQLAGNKPDETAWAAALVESRGADFVDINFGCPIDYFTRKGLGASIGRQPQRMRRLVEAIKGSVTNIPVTAKIRLGWNDDDRNYLQQAQAAVDGGAAALFVHGRTRNARYRFAADWDAIARIVAAVPVPVIGNGDLLFPHEIAAARERSGCAAVMVARAALIKPWIFREAVDGYWDITAEERVGLYRRYVTLAREHWGDDEHGLARIRTFLNWHLEFWYRYVPRLEDGTFASMQRRVDTVPARSPLEALLARGDAAAKEYIAECLLSEAVIDPACAPAPPPIFVGDDRDRPLAEVAEAEG</sequence>